<protein>
    <submittedName>
        <fullName evidence="4">Thermosome subunit</fullName>
    </submittedName>
</protein>
<dbReference type="PANTHER" id="PTHR11353">
    <property type="entry name" value="CHAPERONIN"/>
    <property type="match status" value="1"/>
</dbReference>
<keyword evidence="3" id="KW-0143">Chaperone</keyword>
<dbReference type="GO" id="GO:0005524">
    <property type="term" value="F:ATP binding"/>
    <property type="evidence" value="ECO:0007669"/>
    <property type="project" value="UniProtKB-KW"/>
</dbReference>
<accession>A0A098EDL3</accession>
<keyword evidence="2" id="KW-0067">ATP-binding</keyword>
<gene>
    <name evidence="4" type="ORF">MSIBF_A3280008</name>
</gene>
<keyword evidence="1" id="KW-0547">Nucleotide-binding</keyword>
<evidence type="ECO:0000256" key="3">
    <source>
        <dbReference type="ARBA" id="ARBA00023186"/>
    </source>
</evidence>
<reference evidence="4" key="1">
    <citation type="submission" date="2014-09" db="EMBL/GenBank/DDBJ databases">
        <authorList>
            <person name="Probst J Alexander"/>
        </authorList>
    </citation>
    <scope>NUCLEOTIDE SEQUENCE</scope>
</reference>
<dbReference type="SUPFAM" id="SSF48592">
    <property type="entry name" value="GroEL equatorial domain-like"/>
    <property type="match status" value="1"/>
</dbReference>
<dbReference type="InterPro" id="IPR002423">
    <property type="entry name" value="Cpn60/GroEL/TCP-1"/>
</dbReference>
<evidence type="ECO:0000256" key="1">
    <source>
        <dbReference type="ARBA" id="ARBA00022741"/>
    </source>
</evidence>
<dbReference type="Gene3D" id="1.10.560.10">
    <property type="entry name" value="GroEL-like equatorial domain"/>
    <property type="match status" value="1"/>
</dbReference>
<dbReference type="InterPro" id="IPR027413">
    <property type="entry name" value="GROEL-like_equatorial_sf"/>
</dbReference>
<organism evidence="4">
    <name type="scientific">groundwater metagenome</name>
    <dbReference type="NCBI Taxonomy" id="717931"/>
    <lineage>
        <taxon>unclassified sequences</taxon>
        <taxon>metagenomes</taxon>
        <taxon>ecological metagenomes</taxon>
    </lineage>
</organism>
<proteinExistence type="predicted"/>
<dbReference type="Pfam" id="PF00118">
    <property type="entry name" value="Cpn60_TCP1"/>
    <property type="match status" value="1"/>
</dbReference>
<dbReference type="EMBL" id="CCXY01000255">
    <property type="protein sequence ID" value="CEG13125.1"/>
    <property type="molecule type" value="Genomic_DNA"/>
</dbReference>
<dbReference type="InterPro" id="IPR017998">
    <property type="entry name" value="Chaperone_TCP-1"/>
</dbReference>
<sequence length="141" mass="15081">MGSLSSALEMKKIVTGGGAVEIAAAEELRKFAVTQSGKEQLAVKKFADALEDIPKTLAESAGMDVIDTLVNLRKHYSEEKKDYGVDVVAGKIGNMYEKNIVEPLKVKIQALKSATEAVDMILRIDDVIASTKRGGGMPPGM</sequence>
<dbReference type="AlphaFoldDB" id="A0A098EDL3"/>
<dbReference type="GO" id="GO:0140662">
    <property type="term" value="F:ATP-dependent protein folding chaperone"/>
    <property type="evidence" value="ECO:0007669"/>
    <property type="project" value="InterPro"/>
</dbReference>
<name>A0A098EDL3_9ZZZZ</name>
<evidence type="ECO:0000256" key="2">
    <source>
        <dbReference type="ARBA" id="ARBA00022840"/>
    </source>
</evidence>
<evidence type="ECO:0000313" key="4">
    <source>
        <dbReference type="EMBL" id="CEG13125.1"/>
    </source>
</evidence>